<evidence type="ECO:0000313" key="2">
    <source>
        <dbReference type="EMBL" id="OTP12753.1"/>
    </source>
</evidence>
<reference evidence="3" key="2">
    <citation type="submission" date="2017-05" db="EMBL/GenBank/DDBJ databases">
        <authorList>
            <consortium name="The Broad Institute Genomics Platform"/>
            <consortium name="The Broad Institute Genomic Center for Infectious Diseases"/>
            <person name="Earl A."/>
            <person name="Manson A."/>
            <person name="Schwartman J."/>
            <person name="Gilmore M."/>
            <person name="Abouelleil A."/>
            <person name="Cao P."/>
            <person name="Chapman S."/>
            <person name="Cusick C."/>
            <person name="Shea T."/>
            <person name="Young S."/>
            <person name="Neafsey D."/>
            <person name="Nusbaum C."/>
            <person name="Birren B."/>
        </authorList>
    </citation>
    <scope>NUCLEOTIDE SEQUENCE</scope>
    <source>
        <strain evidence="3">9E7_DIV0242</strain>
    </source>
</reference>
<organism evidence="2">
    <name type="scientific">Candidatus Enterococcus clewellii</name>
    <dbReference type="NCBI Taxonomy" id="1834193"/>
    <lineage>
        <taxon>Bacteria</taxon>
        <taxon>Bacillati</taxon>
        <taxon>Bacillota</taxon>
        <taxon>Bacilli</taxon>
        <taxon>Lactobacillales</taxon>
        <taxon>Enterococcaceae</taxon>
        <taxon>Enterococcus</taxon>
    </lineage>
</organism>
<dbReference type="OrthoDB" id="9781069at2"/>
<dbReference type="RefSeq" id="WP_086350335.1">
    <property type="nucleotide sequence ID" value="NZ_CP147247.1"/>
</dbReference>
<keyword evidence="1" id="KW-1133">Transmembrane helix</keyword>
<dbReference type="Pfam" id="PF05857">
    <property type="entry name" value="TraX"/>
    <property type="match status" value="1"/>
</dbReference>
<keyword evidence="1" id="KW-0812">Transmembrane</keyword>
<evidence type="ECO:0000256" key="1">
    <source>
        <dbReference type="SAM" id="Phobius"/>
    </source>
</evidence>
<name>A0A242K2Y4_9ENTE</name>
<feature type="transmembrane region" description="Helical" evidence="1">
    <location>
        <begin position="137"/>
        <end position="156"/>
    </location>
</feature>
<feature type="transmembrane region" description="Helical" evidence="1">
    <location>
        <begin position="114"/>
        <end position="130"/>
    </location>
</feature>
<reference evidence="2" key="1">
    <citation type="submission" date="2017-05" db="EMBL/GenBank/DDBJ databases">
        <title>The Genome Sequence of Enterococcus sp. 9E7_DIV0242.</title>
        <authorList>
            <consortium name="The Broad Institute Genomics Platform"/>
            <consortium name="The Broad Institute Genomic Center for Infectious Diseases"/>
            <person name="Earl A."/>
            <person name="Manson A."/>
            <person name="Schwartman J."/>
            <person name="Gilmore M."/>
            <person name="Abouelleil A."/>
            <person name="Cao P."/>
            <person name="Chapman S."/>
            <person name="Cusick C."/>
            <person name="Shea T."/>
            <person name="Young S."/>
            <person name="Neafsey D."/>
            <person name="Nusbaum C."/>
            <person name="Birren B."/>
        </authorList>
    </citation>
    <scope>NUCLEOTIDE SEQUENCE [LARGE SCALE GENOMIC DNA]</scope>
    <source>
        <strain evidence="2">9E7_DIV0242</strain>
    </source>
</reference>
<feature type="transmembrane region" description="Helical" evidence="1">
    <location>
        <begin position="185"/>
        <end position="207"/>
    </location>
</feature>
<dbReference type="EMBL" id="NGMM01000006">
    <property type="protein sequence ID" value="OTP12753.1"/>
    <property type="molecule type" value="Genomic_DNA"/>
</dbReference>
<keyword evidence="1" id="KW-0472">Membrane</keyword>
<sequence>METKKFFSGSTLKWIAIITMFMDHSAKLLYVPQHLIDAFPPGMAEFYTHLLKVFDVFLVLGRLAFPLFCFLLVEGFIHTSNVKKYFFRLLLFALISEIPYDLTFQLSYFSMEKQNVFFTLLIGLIVLIGLKKFEERTPVNLLISLGIIGVGIFTAEFLHTDYRGWIGVLMIATLYILRKYPLIKSLAGCAIILQNSIAGMFSFIFIYFYNGERGRQWKYLFYWFYPLHLLFLWFIQQQLLLPYIRSVFSTIP</sequence>
<dbReference type="AlphaFoldDB" id="A0A242K2Y4"/>
<dbReference type="Proteomes" id="UP000195141">
    <property type="component" value="Chromosome"/>
</dbReference>
<keyword evidence="4" id="KW-1185">Reference proteome</keyword>
<feature type="transmembrane region" description="Helical" evidence="1">
    <location>
        <begin position="219"/>
        <end position="235"/>
    </location>
</feature>
<feature type="transmembrane region" description="Helical" evidence="1">
    <location>
        <begin position="50"/>
        <end position="73"/>
    </location>
</feature>
<feature type="transmembrane region" description="Helical" evidence="1">
    <location>
        <begin position="85"/>
        <end position="102"/>
    </location>
</feature>
<accession>A0A242K2Y4</accession>
<proteinExistence type="predicted"/>
<protein>
    <recommendedName>
        <fullName evidence="5">TraX protein</fullName>
    </recommendedName>
</protein>
<evidence type="ECO:0000313" key="4">
    <source>
        <dbReference type="Proteomes" id="UP000195141"/>
    </source>
</evidence>
<evidence type="ECO:0008006" key="5">
    <source>
        <dbReference type="Google" id="ProtNLM"/>
    </source>
</evidence>
<reference evidence="3" key="3">
    <citation type="submission" date="2024-03" db="EMBL/GenBank/DDBJ databases">
        <title>The Genome Sequence of Enterococcus sp. DIV0242b.</title>
        <authorList>
            <consortium name="The Broad Institute Genomics Platform"/>
            <consortium name="The Broad Institute Microbial Omics Core"/>
            <consortium name="The Broad Institute Genomic Center for Infectious Diseases"/>
            <person name="Earl A."/>
            <person name="Manson A."/>
            <person name="Gilmore M."/>
            <person name="Schwartman J."/>
            <person name="Shea T."/>
            <person name="Abouelleil A."/>
            <person name="Cao P."/>
            <person name="Chapman S."/>
            <person name="Cusick C."/>
            <person name="Young S."/>
            <person name="Neafsey D."/>
            <person name="Nusbaum C."/>
            <person name="Birren B."/>
        </authorList>
    </citation>
    <scope>NUCLEOTIDE SEQUENCE</scope>
    <source>
        <strain evidence="3">9E7_DIV0242</strain>
    </source>
</reference>
<dbReference type="EMBL" id="CP147247">
    <property type="protein sequence ID" value="WYJ89649.1"/>
    <property type="molecule type" value="Genomic_DNA"/>
</dbReference>
<dbReference type="InterPro" id="IPR008875">
    <property type="entry name" value="TraX"/>
</dbReference>
<evidence type="ECO:0000313" key="3">
    <source>
        <dbReference type="EMBL" id="WYJ89649.1"/>
    </source>
</evidence>
<gene>
    <name evidence="3" type="ORF">A5888_001372</name>
    <name evidence="2" type="ORF">A5888_003332</name>
</gene>